<dbReference type="Proteomes" id="UP000856143">
    <property type="component" value="Unassembled WGS sequence"/>
</dbReference>
<reference evidence="2" key="2">
    <citation type="submission" date="2020-11" db="EMBL/GenBank/DDBJ databases">
        <authorList>
            <consortium name="NCBI Pathogen Detection Project"/>
        </authorList>
    </citation>
    <scope>NUCLEOTIDE SEQUENCE</scope>
    <source>
        <strain evidence="2">R404</strain>
    </source>
</reference>
<organism evidence="2 3">
    <name type="scientific">Klebsiella oxytoca</name>
    <dbReference type="NCBI Taxonomy" id="571"/>
    <lineage>
        <taxon>Bacteria</taxon>
        <taxon>Pseudomonadati</taxon>
        <taxon>Pseudomonadota</taxon>
        <taxon>Gammaproteobacteria</taxon>
        <taxon>Enterobacterales</taxon>
        <taxon>Enterobacteriaceae</taxon>
        <taxon>Klebsiella/Raoultella group</taxon>
        <taxon>Klebsiella</taxon>
    </lineage>
</organism>
<evidence type="ECO:0000256" key="1">
    <source>
        <dbReference type="SAM" id="MobiDB-lite"/>
    </source>
</evidence>
<evidence type="ECO:0000313" key="3">
    <source>
        <dbReference type="Proteomes" id="UP000856143"/>
    </source>
</evidence>
<name>A0AAN5RFG1_KLEOX</name>
<dbReference type="InterPro" id="IPR009752">
    <property type="entry name" value="Phage_Mu_GpJ"/>
</dbReference>
<proteinExistence type="predicted"/>
<protein>
    <submittedName>
        <fullName evidence="2">DUF1320 domain-containing protein</fullName>
    </submittedName>
</protein>
<accession>A0AAN5RFG1</accession>
<gene>
    <name evidence="2" type="ORF">I8Y21_004415</name>
</gene>
<sequence length="171" mass="18065">MDYLTLTDLLDQPGAVELAQVTTPAGGPAVDPALLAALMRGEDISAAPDEAQAGVKAACARQESVMAEAQGLIDGYLRQRGYALPLKAIPPILKGWARAIVRYKLHAHRLSDEKTDPVVRDYRDALLLLGQVATGKFSLGLGDTLPPAGGKPAVTGPGRTFSMDSLRDYGK</sequence>
<evidence type="ECO:0000313" key="2">
    <source>
        <dbReference type="EMBL" id="HAT1683660.1"/>
    </source>
</evidence>
<dbReference type="EMBL" id="DACSEO010000070">
    <property type="protein sequence ID" value="HAT1683660.1"/>
    <property type="molecule type" value="Genomic_DNA"/>
</dbReference>
<dbReference type="Pfam" id="PF07030">
    <property type="entry name" value="Phage_Mu_Gp36"/>
    <property type="match status" value="1"/>
</dbReference>
<dbReference type="AlphaFoldDB" id="A0AAN5RFG1"/>
<reference evidence="2" key="1">
    <citation type="journal article" date="2018" name="Genome Biol.">
        <title>SKESA: strategic k-mer extension for scrupulous assemblies.</title>
        <authorList>
            <person name="Souvorov A."/>
            <person name="Agarwala R."/>
            <person name="Lipman D.J."/>
        </authorList>
    </citation>
    <scope>NUCLEOTIDE SEQUENCE</scope>
    <source>
        <strain evidence="2">R404</strain>
    </source>
</reference>
<comment type="caution">
    <text evidence="2">The sequence shown here is derived from an EMBL/GenBank/DDBJ whole genome shotgun (WGS) entry which is preliminary data.</text>
</comment>
<feature type="region of interest" description="Disordered" evidence="1">
    <location>
        <begin position="148"/>
        <end position="171"/>
    </location>
</feature>